<dbReference type="CDD" id="cd05992">
    <property type="entry name" value="PB1"/>
    <property type="match status" value="1"/>
</dbReference>
<evidence type="ECO:0000259" key="3">
    <source>
        <dbReference type="PROSITE" id="PS51745"/>
    </source>
</evidence>
<organism evidence="4">
    <name type="scientific">Prasinoderma coloniale</name>
    <dbReference type="NCBI Taxonomy" id="156133"/>
    <lineage>
        <taxon>Eukaryota</taxon>
        <taxon>Viridiplantae</taxon>
        <taxon>Prasinodermophyta</taxon>
        <taxon>Prasinodermophyceae</taxon>
        <taxon>Prasinodermales</taxon>
        <taxon>Prasinodermaceae</taxon>
        <taxon>Prasinoderma</taxon>
    </lineage>
</organism>
<name>A0A7R9U0G8_9VIRI</name>
<evidence type="ECO:0000313" key="4">
    <source>
        <dbReference type="EMBL" id="CAD8250091.1"/>
    </source>
</evidence>
<dbReference type="Gene3D" id="1.25.40.10">
    <property type="entry name" value="Tetratricopeptide repeat domain"/>
    <property type="match status" value="1"/>
</dbReference>
<dbReference type="PROSITE" id="PS51745">
    <property type="entry name" value="PB1"/>
    <property type="match status" value="1"/>
</dbReference>
<accession>A0A7R9U0G8</accession>
<dbReference type="InterPro" id="IPR000270">
    <property type="entry name" value="PB1_dom"/>
</dbReference>
<sequence>MGKAKGGKKARPAPLPPAKGLGGAALDADDEEFLKRGKELRAQGARHHANGEFAAALRCFEQCGTLLPAGHPDAASVACDRATCHLRLGAPDKALKDANMAMRLAPTSARAAQLRARAHESKGHLHQALDDVVALRKAHPEMEEARVYEERLRKGVEAMNGAKAGKKHEAAARAMGMPLPGAKGKAVAQQQQERARPPPTLKIRCVLEDDVRMLEVPAQGTFEDVKKAIRAKFPGAGTLAIKYEAENGELVTVAGLADLRVAIQTAAMSAMREAAAAQAEAKRLAKENPDAPPPKMPQLGLPYVSLHLVRVVRGGAIAPVGDAIIAAEDGEECEFDDYIFDFADLFRQQLGIDPDGHVSIHSEGLERCQEALETVATSEEAQPLFDEAAGKFQEVAALAMFNWGNVHMCCARKRAEGGKAKAAKDKKGADGGADASAQDDPLAALSPEEALAMDAKLMEAEAKYAESLRIKADFYEALVAWGQQRFERAKLFQAQEGAAAAAIARPAPERGFSAGERAAAVDELYVSAIEKYTAALEMLPGVAERQAAAQKISAEKAAAAAVRAGTATPEAAAATASEPVQDLVKEVTPQVLVMWGNVLYEQSAILVRKGDKSDDWQDLLVDAVKKFKEAGCGVGDINGALSRHASKDAASVVAARGVTIEEEKKDDAAQDQKDSAAVTASPAVAAASG</sequence>
<feature type="compositionally biased region" description="Basic residues" evidence="2">
    <location>
        <begin position="1"/>
        <end position="11"/>
    </location>
</feature>
<dbReference type="Pfam" id="PF00564">
    <property type="entry name" value="PB1"/>
    <property type="match status" value="1"/>
</dbReference>
<feature type="domain" description="PB1" evidence="3">
    <location>
        <begin position="200"/>
        <end position="276"/>
    </location>
</feature>
<evidence type="ECO:0000256" key="2">
    <source>
        <dbReference type="SAM" id="MobiDB-lite"/>
    </source>
</evidence>
<dbReference type="InterPro" id="IPR053793">
    <property type="entry name" value="PB1-like"/>
</dbReference>
<dbReference type="PANTHER" id="PTHR46183:SF8">
    <property type="entry name" value="PROTEIN CLMP1"/>
    <property type="match status" value="1"/>
</dbReference>
<gene>
    <name evidence="4" type="ORF">PCOL08062_LOCUS11623</name>
</gene>
<protein>
    <recommendedName>
        <fullName evidence="3">PB1 domain-containing protein</fullName>
    </recommendedName>
</protein>
<feature type="compositionally biased region" description="Basic and acidic residues" evidence="2">
    <location>
        <begin position="661"/>
        <end position="674"/>
    </location>
</feature>
<dbReference type="Gene3D" id="3.10.20.90">
    <property type="entry name" value="Phosphatidylinositol 3-kinase Catalytic Subunit, Chain A, domain 1"/>
    <property type="match status" value="1"/>
</dbReference>
<dbReference type="InterPro" id="IPR011990">
    <property type="entry name" value="TPR-like_helical_dom_sf"/>
</dbReference>
<feature type="region of interest" description="Disordered" evidence="2">
    <location>
        <begin position="661"/>
        <end position="689"/>
    </location>
</feature>
<dbReference type="InterPro" id="IPR044517">
    <property type="entry name" value="PHOX1-4"/>
</dbReference>
<feature type="compositionally biased region" description="Low complexity" evidence="2">
    <location>
        <begin position="675"/>
        <end position="689"/>
    </location>
</feature>
<keyword evidence="1" id="KW-0677">Repeat</keyword>
<feature type="region of interest" description="Disordered" evidence="2">
    <location>
        <begin position="1"/>
        <end position="24"/>
    </location>
</feature>
<dbReference type="SMART" id="SM00666">
    <property type="entry name" value="PB1"/>
    <property type="match status" value="1"/>
</dbReference>
<dbReference type="SUPFAM" id="SSF48452">
    <property type="entry name" value="TPR-like"/>
    <property type="match status" value="1"/>
</dbReference>
<dbReference type="PANTHER" id="PTHR46183">
    <property type="entry name" value="PROTEIN CLMP1"/>
    <property type="match status" value="1"/>
</dbReference>
<dbReference type="EMBL" id="HBDZ01015100">
    <property type="protein sequence ID" value="CAD8250091.1"/>
    <property type="molecule type" value="Transcribed_RNA"/>
</dbReference>
<dbReference type="AlphaFoldDB" id="A0A7R9U0G8"/>
<dbReference type="SUPFAM" id="SSF54277">
    <property type="entry name" value="CAD &amp; PB1 domains"/>
    <property type="match status" value="1"/>
</dbReference>
<reference evidence="4" key="1">
    <citation type="submission" date="2021-01" db="EMBL/GenBank/DDBJ databases">
        <authorList>
            <person name="Corre E."/>
            <person name="Pelletier E."/>
            <person name="Niang G."/>
            <person name="Scheremetjew M."/>
            <person name="Finn R."/>
            <person name="Kale V."/>
            <person name="Holt S."/>
            <person name="Cochrane G."/>
            <person name="Meng A."/>
            <person name="Brown T."/>
            <person name="Cohen L."/>
        </authorList>
    </citation>
    <scope>NUCLEOTIDE SEQUENCE</scope>
    <source>
        <strain evidence="4">CCMP1413</strain>
    </source>
</reference>
<evidence type="ECO:0000256" key="1">
    <source>
        <dbReference type="ARBA" id="ARBA00022737"/>
    </source>
</evidence>
<proteinExistence type="predicted"/>